<gene>
    <name evidence="4" type="ORF">HNR45_001226</name>
</gene>
<organism evidence="4 5">
    <name type="scientific">Negativicoccus succinicivorans</name>
    <dbReference type="NCBI Taxonomy" id="620903"/>
    <lineage>
        <taxon>Bacteria</taxon>
        <taxon>Bacillati</taxon>
        <taxon>Bacillota</taxon>
        <taxon>Negativicutes</taxon>
        <taxon>Veillonellales</taxon>
        <taxon>Veillonellaceae</taxon>
        <taxon>Negativicoccus</taxon>
    </lineage>
</organism>
<keyword evidence="2" id="KW-1133">Transmembrane helix</keyword>
<accession>A0A841R2W3</accession>
<comment type="caution">
    <text evidence="4">The sequence shown here is derived from an EMBL/GenBank/DDBJ whole genome shotgun (WGS) entry which is preliminary data.</text>
</comment>
<feature type="transmembrane region" description="Helical" evidence="2">
    <location>
        <begin position="210"/>
        <end position="233"/>
    </location>
</feature>
<feature type="region of interest" description="Disordered" evidence="1">
    <location>
        <begin position="1"/>
        <end position="42"/>
    </location>
</feature>
<proteinExistence type="predicted"/>
<name>A0A841R2W3_9FIRM</name>
<dbReference type="RefSeq" id="WP_159822444.1">
    <property type="nucleotide sequence ID" value="NZ_CABWNB010000002.1"/>
</dbReference>
<sequence length="263" mass="27973">MAQTNEEVRDTELHQEEIRPDATATDPVVTNPAPRPATPQEEGPAITWGSYVAFFGALLFFSGLFAEAAGWWKVFDFSVLNGSFGTWETAAGKMASFRGSGGTGARDGFVFALTLLPALIFAIALIHVVEGYGGLKVAQKMLSPLLRPLLGIPGVCGLAMIANLQTTDAAAGMTKVLYEDGLITSRERSIFCGYQISGSAPLSNYFSSGVAVFSILLVPIGLPILVIMIFKFIGGNIVRFYLRATEGRDPKGQITEGKAGDVA</sequence>
<evidence type="ECO:0000259" key="3">
    <source>
        <dbReference type="Pfam" id="PF07670"/>
    </source>
</evidence>
<feature type="transmembrane region" description="Helical" evidence="2">
    <location>
        <begin position="51"/>
        <end position="72"/>
    </location>
</feature>
<keyword evidence="5" id="KW-1185">Reference proteome</keyword>
<protein>
    <submittedName>
        <fullName evidence="4">Nucleoside recognition membrane protein YjiH</fullName>
    </submittedName>
</protein>
<dbReference type="Proteomes" id="UP000591941">
    <property type="component" value="Unassembled WGS sequence"/>
</dbReference>
<dbReference type="EMBL" id="JACHHI010000006">
    <property type="protein sequence ID" value="MBB6478156.1"/>
    <property type="molecule type" value="Genomic_DNA"/>
</dbReference>
<evidence type="ECO:0000313" key="4">
    <source>
        <dbReference type="EMBL" id="MBB6478156.1"/>
    </source>
</evidence>
<dbReference type="GeneID" id="93486481"/>
<dbReference type="OrthoDB" id="1645614at2"/>
<feature type="compositionally biased region" description="Basic and acidic residues" evidence="1">
    <location>
        <begin position="1"/>
        <end position="20"/>
    </location>
</feature>
<dbReference type="InterPro" id="IPR011642">
    <property type="entry name" value="Gate_dom"/>
</dbReference>
<keyword evidence="2" id="KW-0472">Membrane</keyword>
<dbReference type="Pfam" id="PF07670">
    <property type="entry name" value="Gate"/>
    <property type="match status" value="1"/>
</dbReference>
<feature type="domain" description="Nucleoside transporter/FeoB GTPase Gate" evidence="3">
    <location>
        <begin position="113"/>
        <end position="223"/>
    </location>
</feature>
<feature type="transmembrane region" description="Helical" evidence="2">
    <location>
        <begin position="145"/>
        <end position="164"/>
    </location>
</feature>
<evidence type="ECO:0000313" key="5">
    <source>
        <dbReference type="Proteomes" id="UP000591941"/>
    </source>
</evidence>
<keyword evidence="2" id="KW-0812">Transmembrane</keyword>
<evidence type="ECO:0000256" key="1">
    <source>
        <dbReference type="SAM" id="MobiDB-lite"/>
    </source>
</evidence>
<evidence type="ECO:0000256" key="2">
    <source>
        <dbReference type="SAM" id="Phobius"/>
    </source>
</evidence>
<reference evidence="4 5" key="1">
    <citation type="submission" date="2020-08" db="EMBL/GenBank/DDBJ databases">
        <title>Genomic Encyclopedia of Type Strains, Phase IV (KMG-IV): sequencing the most valuable type-strain genomes for metagenomic binning, comparative biology and taxonomic classification.</title>
        <authorList>
            <person name="Goeker M."/>
        </authorList>
    </citation>
    <scope>NUCLEOTIDE SEQUENCE [LARGE SCALE GENOMIC DNA]</scope>
    <source>
        <strain evidence="4 5">DSM 21255</strain>
    </source>
</reference>
<dbReference type="AlphaFoldDB" id="A0A841R2W3"/>
<feature type="transmembrane region" description="Helical" evidence="2">
    <location>
        <begin position="109"/>
        <end position="133"/>
    </location>
</feature>